<keyword evidence="14" id="KW-1185">Reference proteome</keyword>
<keyword evidence="8 11" id="KW-0472">Membrane</keyword>
<proteinExistence type="inferred from homology"/>
<dbReference type="InterPro" id="IPR011009">
    <property type="entry name" value="Kinase-like_dom_sf"/>
</dbReference>
<keyword evidence="6" id="KW-0677">Repeat</keyword>
<dbReference type="FunFam" id="3.80.10.10:FF:000111">
    <property type="entry name" value="LRR receptor-like serine/threonine-protein kinase ERECTA"/>
    <property type="match status" value="1"/>
</dbReference>
<gene>
    <name evidence="15" type="primary">LOC120260066</name>
</gene>
<dbReference type="InterPro" id="IPR001245">
    <property type="entry name" value="Ser-Thr/Tyr_kinase_cat_dom"/>
</dbReference>
<evidence type="ECO:0000256" key="4">
    <source>
        <dbReference type="ARBA" id="ARBA00022692"/>
    </source>
</evidence>
<dbReference type="PANTHER" id="PTHR48056">
    <property type="entry name" value="LRR RECEPTOR-LIKE SERINE/THREONINE-PROTEIN KINASE-RELATED"/>
    <property type="match status" value="1"/>
</dbReference>
<dbReference type="SUPFAM" id="SSF52058">
    <property type="entry name" value="L domain-like"/>
    <property type="match status" value="1"/>
</dbReference>
<evidence type="ECO:0000256" key="1">
    <source>
        <dbReference type="ARBA" id="ARBA00004167"/>
    </source>
</evidence>
<keyword evidence="5" id="KW-0732">Signal</keyword>
<protein>
    <submittedName>
        <fullName evidence="15">Receptor protein-tyrosine kinase CEPR2-like</fullName>
    </submittedName>
</protein>
<evidence type="ECO:0000256" key="10">
    <source>
        <dbReference type="ARBA" id="ARBA00023180"/>
    </source>
</evidence>
<evidence type="ECO:0000313" key="15">
    <source>
        <dbReference type="RefSeq" id="XP_039123443.1"/>
    </source>
</evidence>
<dbReference type="Gene3D" id="3.80.10.10">
    <property type="entry name" value="Ribonuclease Inhibitor"/>
    <property type="match status" value="1"/>
</dbReference>
<evidence type="ECO:0000313" key="14">
    <source>
        <dbReference type="Proteomes" id="UP001515500"/>
    </source>
</evidence>
<dbReference type="GO" id="GO:0016020">
    <property type="term" value="C:membrane"/>
    <property type="evidence" value="ECO:0007669"/>
    <property type="project" value="UniProtKB-SubCell"/>
</dbReference>
<reference evidence="15" key="1">
    <citation type="submission" date="2025-08" db="UniProtKB">
        <authorList>
            <consortium name="RefSeq"/>
        </authorList>
    </citation>
    <scope>IDENTIFICATION</scope>
</reference>
<keyword evidence="3" id="KW-0433">Leucine-rich repeat</keyword>
<comment type="subcellular location">
    <subcellularLocation>
        <location evidence="1">Membrane</location>
        <topology evidence="1">Single-pass membrane protein</topology>
    </subcellularLocation>
</comment>
<dbReference type="GeneID" id="120260066"/>
<dbReference type="PRINTS" id="PR00019">
    <property type="entry name" value="LEURICHRPT"/>
</dbReference>
<evidence type="ECO:0000256" key="7">
    <source>
        <dbReference type="ARBA" id="ARBA00022989"/>
    </source>
</evidence>
<dbReference type="InterPro" id="IPR055414">
    <property type="entry name" value="LRR_R13L4/SHOC2-like"/>
</dbReference>
<feature type="transmembrane region" description="Helical" evidence="11">
    <location>
        <begin position="324"/>
        <end position="346"/>
    </location>
</feature>
<name>A0AB40B860_DIOCR</name>
<feature type="domain" description="Serine-threonine/tyrosine-protein kinase catalytic" evidence="12">
    <location>
        <begin position="377"/>
        <end position="426"/>
    </location>
</feature>
<keyword evidence="10" id="KW-0325">Glycoprotein</keyword>
<dbReference type="Pfam" id="PF00560">
    <property type="entry name" value="LRR_1"/>
    <property type="match status" value="3"/>
</dbReference>
<keyword evidence="7 11" id="KW-1133">Transmembrane helix</keyword>
<dbReference type="RefSeq" id="XP_039123443.1">
    <property type="nucleotide sequence ID" value="XM_039267509.1"/>
</dbReference>
<evidence type="ECO:0000256" key="9">
    <source>
        <dbReference type="ARBA" id="ARBA00023170"/>
    </source>
</evidence>
<dbReference type="Proteomes" id="UP001515500">
    <property type="component" value="Chromosome 5"/>
</dbReference>
<dbReference type="InterPro" id="IPR032675">
    <property type="entry name" value="LRR_dom_sf"/>
</dbReference>
<sequence length="500" mass="55223">MAHLPDFSSLKNLQVLDLSSNAFSGGFPPWLGNLTALVYLGLASNKFDESEIPEIIGKLKYLKVLFLAQCNLVGQIPVSIFELTELETLDLSQNQLTGDFPVSISNLLNLHKLELYQNKLTGIIQKHLSGELPAGFEISSISLAYLYTKNKLSPISQNQFEGMIPNSLWGLPFAAIIDVADNGFSGRIPRQIGNLSSLISLHLEQNEFSGPIPSELGYCTKLAEINIARNLLNGGIPETFSLLNSLNSLNVSRNFLTGTIPESLQTLKLTSIDFSDNKLSGMVPPGLLMIAGEEAFSGNAELCFSETSGSCNTSHRHKSKMSKALMLLLIMLAAMVLFSVLVFRTFKSFMFETRSKEKDQEKITEKDQLFNGTQISTPELDMLKNIKHKNILKLYACLTKGGSNFLVFEYIPRGNLHQALRRKTKTGQPELDSSIRACISRVKPQRKERSYSFGVVLLEKILDSSLSENAIEDMIKVLKVAMLCTTKLPSGLGLLMLVCS</sequence>
<dbReference type="Pfam" id="PF07714">
    <property type="entry name" value="PK_Tyr_Ser-Thr"/>
    <property type="match status" value="1"/>
</dbReference>
<dbReference type="GO" id="GO:0004674">
    <property type="term" value="F:protein serine/threonine kinase activity"/>
    <property type="evidence" value="ECO:0007669"/>
    <property type="project" value="UniProtKB-EC"/>
</dbReference>
<evidence type="ECO:0000256" key="8">
    <source>
        <dbReference type="ARBA" id="ARBA00023136"/>
    </source>
</evidence>
<evidence type="ECO:0000259" key="13">
    <source>
        <dbReference type="Pfam" id="PF23598"/>
    </source>
</evidence>
<dbReference type="InterPro" id="IPR050647">
    <property type="entry name" value="Plant_LRR-RLKs"/>
</dbReference>
<dbReference type="Gene3D" id="1.10.510.10">
    <property type="entry name" value="Transferase(Phosphotransferase) domain 1"/>
    <property type="match status" value="1"/>
</dbReference>
<keyword evidence="9" id="KW-0675">Receptor</keyword>
<evidence type="ECO:0000256" key="6">
    <source>
        <dbReference type="ARBA" id="ARBA00022737"/>
    </source>
</evidence>
<evidence type="ECO:0000259" key="12">
    <source>
        <dbReference type="Pfam" id="PF07714"/>
    </source>
</evidence>
<feature type="domain" description="Disease resistance R13L4/SHOC-2-like LRR" evidence="13">
    <location>
        <begin position="3"/>
        <end position="118"/>
    </location>
</feature>
<dbReference type="PANTHER" id="PTHR48056:SF67">
    <property type="entry name" value="LEUCINE-RICH REPEAT-CONTAINING N-TERMINAL PLANT-TYPE DOMAIN-CONTAINING PROTEIN"/>
    <property type="match status" value="1"/>
</dbReference>
<evidence type="ECO:0000256" key="2">
    <source>
        <dbReference type="ARBA" id="ARBA00009592"/>
    </source>
</evidence>
<keyword evidence="4 11" id="KW-0812">Transmembrane</keyword>
<dbReference type="GO" id="GO:0033612">
    <property type="term" value="F:receptor serine/threonine kinase binding"/>
    <property type="evidence" value="ECO:0007669"/>
    <property type="project" value="TreeGrafter"/>
</dbReference>
<evidence type="ECO:0000256" key="5">
    <source>
        <dbReference type="ARBA" id="ARBA00022729"/>
    </source>
</evidence>
<dbReference type="Pfam" id="PF23598">
    <property type="entry name" value="LRR_14"/>
    <property type="match status" value="1"/>
</dbReference>
<dbReference type="AlphaFoldDB" id="A0AB40B860"/>
<organism evidence="14 15">
    <name type="scientific">Dioscorea cayennensis subsp. rotundata</name>
    <name type="common">White Guinea yam</name>
    <name type="synonym">Dioscorea rotundata</name>
    <dbReference type="NCBI Taxonomy" id="55577"/>
    <lineage>
        <taxon>Eukaryota</taxon>
        <taxon>Viridiplantae</taxon>
        <taxon>Streptophyta</taxon>
        <taxon>Embryophyta</taxon>
        <taxon>Tracheophyta</taxon>
        <taxon>Spermatophyta</taxon>
        <taxon>Magnoliopsida</taxon>
        <taxon>Liliopsida</taxon>
        <taxon>Dioscoreales</taxon>
        <taxon>Dioscoreaceae</taxon>
        <taxon>Dioscorea</taxon>
    </lineage>
</organism>
<dbReference type="SUPFAM" id="SSF56112">
    <property type="entry name" value="Protein kinase-like (PK-like)"/>
    <property type="match status" value="1"/>
</dbReference>
<dbReference type="InterPro" id="IPR001611">
    <property type="entry name" value="Leu-rich_rpt"/>
</dbReference>
<evidence type="ECO:0000256" key="11">
    <source>
        <dbReference type="SAM" id="Phobius"/>
    </source>
</evidence>
<comment type="similarity">
    <text evidence="2">Belongs to the RLP family.</text>
</comment>
<accession>A0AB40B860</accession>
<evidence type="ECO:0000256" key="3">
    <source>
        <dbReference type="ARBA" id="ARBA00022614"/>
    </source>
</evidence>
<dbReference type="FunFam" id="3.80.10.10:FF:000041">
    <property type="entry name" value="LRR receptor-like serine/threonine-protein kinase ERECTA"/>
    <property type="match status" value="1"/>
</dbReference>